<dbReference type="NCBIfam" id="TIGR01549">
    <property type="entry name" value="HAD-SF-IA-v1"/>
    <property type="match status" value="1"/>
</dbReference>
<proteinExistence type="predicted"/>
<name>A0ABW0WTI9_9ACTN</name>
<dbReference type="InterPro" id="IPR023214">
    <property type="entry name" value="HAD_sf"/>
</dbReference>
<dbReference type="InterPro" id="IPR036412">
    <property type="entry name" value="HAD-like_sf"/>
</dbReference>
<organism evidence="2 3">
    <name type="scientific">Kitasatospora misakiensis</name>
    <dbReference type="NCBI Taxonomy" id="67330"/>
    <lineage>
        <taxon>Bacteria</taxon>
        <taxon>Bacillati</taxon>
        <taxon>Actinomycetota</taxon>
        <taxon>Actinomycetes</taxon>
        <taxon>Kitasatosporales</taxon>
        <taxon>Streptomycetaceae</taxon>
        <taxon>Kitasatospora</taxon>
    </lineage>
</organism>
<dbReference type="PANTHER" id="PTHR43316">
    <property type="entry name" value="HYDROLASE, HALOACID DELAHOGENASE-RELATED"/>
    <property type="match status" value="1"/>
</dbReference>
<accession>A0ABW0WTI9</accession>
<dbReference type="SFLD" id="SFLDS00003">
    <property type="entry name" value="Haloacid_Dehalogenase"/>
    <property type="match status" value="1"/>
</dbReference>
<evidence type="ECO:0000313" key="2">
    <source>
        <dbReference type="EMBL" id="MFC5661365.1"/>
    </source>
</evidence>
<evidence type="ECO:0000313" key="3">
    <source>
        <dbReference type="Proteomes" id="UP001595975"/>
    </source>
</evidence>
<comment type="caution">
    <text evidence="2">The sequence shown here is derived from an EMBL/GenBank/DDBJ whole genome shotgun (WGS) entry which is preliminary data.</text>
</comment>
<dbReference type="EC" id="3.1.3.-" evidence="2"/>
<keyword evidence="3" id="KW-1185">Reference proteome</keyword>
<dbReference type="InterPro" id="IPR006549">
    <property type="entry name" value="HAD-SF_hydro_IIIA"/>
</dbReference>
<dbReference type="GO" id="GO:0016787">
    <property type="term" value="F:hydrolase activity"/>
    <property type="evidence" value="ECO:0007669"/>
    <property type="project" value="UniProtKB-KW"/>
</dbReference>
<protein>
    <submittedName>
        <fullName evidence="2">HAD family hydrolase</fullName>
        <ecNumber evidence="2">3.1.3.-</ecNumber>
    </submittedName>
</protein>
<dbReference type="Proteomes" id="UP001595975">
    <property type="component" value="Unassembled WGS sequence"/>
</dbReference>
<dbReference type="RefSeq" id="WP_380222921.1">
    <property type="nucleotide sequence ID" value="NZ_JBHSOF010000001.1"/>
</dbReference>
<dbReference type="SFLD" id="SFLDG01129">
    <property type="entry name" value="C1.5:_HAD__Beta-PGM__Phosphata"/>
    <property type="match status" value="1"/>
</dbReference>
<dbReference type="InterPro" id="IPR006439">
    <property type="entry name" value="HAD-SF_hydro_IA"/>
</dbReference>
<gene>
    <name evidence="2" type="ORF">ACFP3U_00055</name>
</gene>
<dbReference type="InterPro" id="IPR051540">
    <property type="entry name" value="S-2-haloacid_dehalogenase"/>
</dbReference>
<reference evidence="3" key="1">
    <citation type="journal article" date="2019" name="Int. J. Syst. Evol. Microbiol.">
        <title>The Global Catalogue of Microorganisms (GCM) 10K type strain sequencing project: providing services to taxonomists for standard genome sequencing and annotation.</title>
        <authorList>
            <consortium name="The Broad Institute Genomics Platform"/>
            <consortium name="The Broad Institute Genome Sequencing Center for Infectious Disease"/>
            <person name="Wu L."/>
            <person name="Ma J."/>
        </authorList>
    </citation>
    <scope>NUCLEOTIDE SEQUENCE [LARGE SCALE GENOMIC DNA]</scope>
    <source>
        <strain evidence="3">CGMCC 4.1437</strain>
    </source>
</reference>
<keyword evidence="1 2" id="KW-0378">Hydrolase</keyword>
<dbReference type="EMBL" id="JBHSOF010000001">
    <property type="protein sequence ID" value="MFC5661365.1"/>
    <property type="molecule type" value="Genomic_DNA"/>
</dbReference>
<dbReference type="NCBIfam" id="TIGR01662">
    <property type="entry name" value="HAD-SF-IIIA"/>
    <property type="match status" value="1"/>
</dbReference>
<dbReference type="SUPFAM" id="SSF56784">
    <property type="entry name" value="HAD-like"/>
    <property type="match status" value="1"/>
</dbReference>
<sequence length="233" mass="25615">MPPHRPRPPAPGASARIRAVVLDIGETCVNTWCEYRRWAEWLGVPAHTFAAAVGAAIVRGGDEYDALSMVRPDIDPAVEVRRRASTADFEAFGEEDLYPDVRPALTALRQAGVWVAVVGNQSLASEATLRQLDLPCDLVATSASWGVRKPDAEYFERIVRYAPCRRQEILHVGDRVDNDIRPANQAGLLTAHLRRGPWGCLSPPRGDRPEDRPTFGIDSLTELPGHVLGTVRP</sequence>
<evidence type="ECO:0000256" key="1">
    <source>
        <dbReference type="ARBA" id="ARBA00022801"/>
    </source>
</evidence>
<dbReference type="Gene3D" id="3.40.50.1000">
    <property type="entry name" value="HAD superfamily/HAD-like"/>
    <property type="match status" value="1"/>
</dbReference>
<dbReference type="Pfam" id="PF00702">
    <property type="entry name" value="Hydrolase"/>
    <property type="match status" value="1"/>
</dbReference>